<comment type="caution">
    <text evidence="1">The sequence shown here is derived from an EMBL/GenBank/DDBJ whole genome shotgun (WGS) entry which is preliminary data.</text>
</comment>
<accession>A0A098VQS5</accession>
<dbReference type="AlphaFoldDB" id="A0A098VQS5"/>
<name>A0A098VQS5_9MICR</name>
<proteinExistence type="predicted"/>
<dbReference type="GeneID" id="25259904"/>
<dbReference type="RefSeq" id="XP_013237638.1">
    <property type="nucleotide sequence ID" value="XM_013382184.1"/>
</dbReference>
<gene>
    <name evidence="1" type="ORF">DI09_41p10</name>
</gene>
<protein>
    <submittedName>
        <fullName evidence="1">Uncharacterized protein</fullName>
    </submittedName>
</protein>
<sequence>MVEKLGLEDVFTPEVFEGQTRVDANEAIKTIFSLSEKNLLKGEYAINSEIYDKIMDTIIQLFNFDPSDVYQKVPDMEMLQSNANLKAFEDETTSVVFFCGPKRNSMLSQAFKVNFSYPKHGLLWRVLIYNSGDGLEYHQGYNSGPRKQYSPVVICEGPSFLMTQAWTDASLNFGYYRKFIKNF</sequence>
<evidence type="ECO:0000313" key="2">
    <source>
        <dbReference type="Proteomes" id="UP000029725"/>
    </source>
</evidence>
<organism evidence="1 2">
    <name type="scientific">Mitosporidium daphniae</name>
    <dbReference type="NCBI Taxonomy" id="1485682"/>
    <lineage>
        <taxon>Eukaryota</taxon>
        <taxon>Fungi</taxon>
        <taxon>Fungi incertae sedis</taxon>
        <taxon>Microsporidia</taxon>
        <taxon>Mitosporidium</taxon>
    </lineage>
</organism>
<dbReference type="Proteomes" id="UP000029725">
    <property type="component" value="Unassembled WGS sequence"/>
</dbReference>
<dbReference type="EMBL" id="JMKJ01000355">
    <property type="protein sequence ID" value="KGG51189.1"/>
    <property type="molecule type" value="Genomic_DNA"/>
</dbReference>
<evidence type="ECO:0000313" key="1">
    <source>
        <dbReference type="EMBL" id="KGG51189.1"/>
    </source>
</evidence>
<dbReference type="VEuPathDB" id="MicrosporidiaDB:DI09_41p10"/>
<reference evidence="1 2" key="1">
    <citation type="submission" date="2014-04" db="EMBL/GenBank/DDBJ databases">
        <title>A new species of microsporidia sheds light on the evolution of extreme parasitism.</title>
        <authorList>
            <person name="Haag K.L."/>
            <person name="James T.Y."/>
            <person name="Larsson R."/>
            <person name="Schaer T.M."/>
            <person name="Refardt D."/>
            <person name="Pombert J.-F."/>
            <person name="Ebert D."/>
        </authorList>
    </citation>
    <scope>NUCLEOTIDE SEQUENCE [LARGE SCALE GENOMIC DNA]</scope>
    <source>
        <strain evidence="1 2">UGP3</strain>
        <tissue evidence="1">Spores</tissue>
    </source>
</reference>
<keyword evidence="2" id="KW-1185">Reference proteome</keyword>
<dbReference type="HOGENOM" id="CLU_1424668_0_0_1"/>